<dbReference type="GO" id="GO:0043531">
    <property type="term" value="F:ADP binding"/>
    <property type="evidence" value="ECO:0007669"/>
    <property type="project" value="InterPro"/>
</dbReference>
<dbReference type="Pfam" id="PF00486">
    <property type="entry name" value="Trans_reg_C"/>
    <property type="match status" value="1"/>
</dbReference>
<dbReference type="SUPFAM" id="SSF52540">
    <property type="entry name" value="P-loop containing nucleoside triphosphate hydrolases"/>
    <property type="match status" value="1"/>
</dbReference>
<evidence type="ECO:0000256" key="4">
    <source>
        <dbReference type="ARBA" id="ARBA00023082"/>
    </source>
</evidence>
<evidence type="ECO:0000256" key="2">
    <source>
        <dbReference type="ARBA" id="ARBA00010641"/>
    </source>
</evidence>
<dbReference type="SMART" id="SM00421">
    <property type="entry name" value="HTH_LUXR"/>
    <property type="match status" value="1"/>
</dbReference>
<proteinExistence type="inferred from homology"/>
<feature type="DNA-binding region" description="OmpR/PhoB-type" evidence="7">
    <location>
        <begin position="97"/>
        <end position="199"/>
    </location>
</feature>
<dbReference type="InterPro" id="IPR051677">
    <property type="entry name" value="AfsR-DnrI-RedD_regulator"/>
</dbReference>
<dbReference type="GO" id="GO:0000160">
    <property type="term" value="P:phosphorelay signal transduction system"/>
    <property type="evidence" value="ECO:0007669"/>
    <property type="project" value="InterPro"/>
</dbReference>
<evidence type="ECO:0000256" key="6">
    <source>
        <dbReference type="ARBA" id="ARBA00023163"/>
    </source>
</evidence>
<dbReference type="Pfam" id="PF03704">
    <property type="entry name" value="BTAD"/>
    <property type="match status" value="1"/>
</dbReference>
<dbReference type="CDD" id="cd15831">
    <property type="entry name" value="BTAD"/>
    <property type="match status" value="1"/>
</dbReference>
<organism evidence="10 11">
    <name type="scientific">Umezawaea endophytica</name>
    <dbReference type="NCBI Taxonomy" id="1654476"/>
    <lineage>
        <taxon>Bacteria</taxon>
        <taxon>Bacillati</taxon>
        <taxon>Actinomycetota</taxon>
        <taxon>Actinomycetes</taxon>
        <taxon>Pseudonocardiales</taxon>
        <taxon>Pseudonocardiaceae</taxon>
        <taxon>Umezawaea</taxon>
    </lineage>
</organism>
<dbReference type="InterPro" id="IPR000792">
    <property type="entry name" value="Tscrpt_reg_LuxR_C"/>
</dbReference>
<dbReference type="SMART" id="SM00862">
    <property type="entry name" value="Trans_reg_C"/>
    <property type="match status" value="1"/>
</dbReference>
<dbReference type="InterPro" id="IPR016032">
    <property type="entry name" value="Sig_transdc_resp-reg_C-effctor"/>
</dbReference>
<evidence type="ECO:0000256" key="7">
    <source>
        <dbReference type="PROSITE-ProRule" id="PRU01091"/>
    </source>
</evidence>
<evidence type="ECO:0000313" key="11">
    <source>
        <dbReference type="Proteomes" id="UP001141259"/>
    </source>
</evidence>
<protein>
    <submittedName>
        <fullName evidence="10">Tetratricopeptide repeat protein</fullName>
    </submittedName>
</protein>
<feature type="region of interest" description="Disordered" evidence="8">
    <location>
        <begin position="1"/>
        <end position="25"/>
    </location>
</feature>
<dbReference type="InterPro" id="IPR027417">
    <property type="entry name" value="P-loop_NTPase"/>
</dbReference>
<dbReference type="InterPro" id="IPR005158">
    <property type="entry name" value="BTAD"/>
</dbReference>
<dbReference type="Pfam" id="PF08281">
    <property type="entry name" value="Sigma70_r4_2"/>
    <property type="match status" value="1"/>
</dbReference>
<feature type="compositionally biased region" description="Polar residues" evidence="8">
    <location>
        <begin position="1"/>
        <end position="10"/>
    </location>
</feature>
<gene>
    <name evidence="10" type="ORF">NZH93_26715</name>
</gene>
<evidence type="ECO:0000256" key="5">
    <source>
        <dbReference type="ARBA" id="ARBA00023125"/>
    </source>
</evidence>
<accession>A0A9X3A3T3</accession>
<dbReference type="InterPro" id="IPR036388">
    <property type="entry name" value="WH-like_DNA-bd_sf"/>
</dbReference>
<feature type="domain" description="OmpR/PhoB-type" evidence="9">
    <location>
        <begin position="97"/>
        <end position="199"/>
    </location>
</feature>
<keyword evidence="6" id="KW-0804">Transcription</keyword>
<dbReference type="AlphaFoldDB" id="A0A9X3A3T3"/>
<dbReference type="Proteomes" id="UP001141259">
    <property type="component" value="Unassembled WGS sequence"/>
</dbReference>
<dbReference type="GO" id="GO:0003677">
    <property type="term" value="F:DNA binding"/>
    <property type="evidence" value="ECO:0007669"/>
    <property type="project" value="UniProtKB-UniRule"/>
</dbReference>
<evidence type="ECO:0000256" key="3">
    <source>
        <dbReference type="ARBA" id="ARBA00023015"/>
    </source>
</evidence>
<evidence type="ECO:0000256" key="8">
    <source>
        <dbReference type="SAM" id="MobiDB-lite"/>
    </source>
</evidence>
<dbReference type="InterPro" id="IPR001867">
    <property type="entry name" value="OmpR/PhoB-type_DNA-bd"/>
</dbReference>
<name>A0A9X3A3T3_9PSEU</name>
<evidence type="ECO:0000313" key="10">
    <source>
        <dbReference type="EMBL" id="MCS7480463.1"/>
    </source>
</evidence>
<keyword evidence="5 7" id="KW-0238">DNA-binding</keyword>
<dbReference type="SUPFAM" id="SSF46894">
    <property type="entry name" value="C-terminal effector domain of the bipartite response regulators"/>
    <property type="match status" value="2"/>
</dbReference>
<dbReference type="PRINTS" id="PR00364">
    <property type="entry name" value="DISEASERSIST"/>
</dbReference>
<comment type="similarity">
    <text evidence="2">Belongs to the sigma-70 factor family. ECF subfamily.</text>
</comment>
<evidence type="ECO:0000259" key="9">
    <source>
        <dbReference type="PROSITE" id="PS51755"/>
    </source>
</evidence>
<dbReference type="InterPro" id="IPR013249">
    <property type="entry name" value="RNA_pol_sigma70_r4_t2"/>
</dbReference>
<dbReference type="SMART" id="SM01043">
    <property type="entry name" value="BTAD"/>
    <property type="match status" value="1"/>
</dbReference>
<dbReference type="Gene3D" id="1.10.10.10">
    <property type="entry name" value="Winged helix-like DNA-binding domain superfamily/Winged helix DNA-binding domain"/>
    <property type="match status" value="2"/>
</dbReference>
<dbReference type="Pfam" id="PF13374">
    <property type="entry name" value="TPR_10"/>
    <property type="match status" value="1"/>
</dbReference>
<dbReference type="GO" id="GO:0006352">
    <property type="term" value="P:DNA-templated transcription initiation"/>
    <property type="evidence" value="ECO:0007669"/>
    <property type="project" value="InterPro"/>
</dbReference>
<sequence length="1026" mass="113597">MAPKPSTVQEGTVLPDEPADRPLPAISPREREIVALLVGEQLEAKEVAERLNITEATVQEHLNRVRVKYDLIGRSVRTRNDLHARATEDGLLTFLTASSGNMRGLQFGVLGPLQVLADGRPLVLGRKGMRGLLAMLVLDANRVVPIDEIVDRIWADDPPATARTIVHGYVSKLRKLLEEADPTGSAAILTSPPGYQLSVDPVRLDLHQARQLISSARGKPALTRARLLREALGLWRGQVLADVPGNPITTDLHELRLSAVEERIDAELELGRHLELIGELRQLLTEYPFRERLVEHMTLALYRSGQRADALETYHRSRRRFIDELGIEPGPNLRELHERILRDDLSLSTLNASEKVLLQHHSTAVPTQLPAAANEFIGRAAELAWLDRICAQWEPAATVILIDGAPGIGKTELAVTWGHRRAELFPGGLLFADMHGFGPNHNSVEPSEALTRFLLALGVPADAVPRDLNDQVGLYRSLLAKRQVLVVLDDAWDPEHVRLLLPPSAGSVVLVTTRRRLESLVISDGARMLTVGTLSDEESARLVDELAGEPLSRTDPAATKMLVELCGRLPLALKIATITLLPSPRWTMRMVIAAMSREPIRMRVVGLYDTGDVVKSALAVSYRSLSAELALTFRATSLVPGRWVSPHAIAAICDIDLGTAAGRLANLVDAHLIVEQWRNAFMLHDLVRVYARELVSEHERNESLSRLLDHYLIACDHARRLIRPASDGLSFNASLTAAGPASASQALSWFDKEWANLTGLVHAGSEAGLHEQTWQLVRLVHTYCLIRLIDHEWHTVAETGLTSARAIGDRRGELLVLHATQDIDNRAGTVLGALDRAEYTHRIAVELKEPRYLVMTLDKLALALRQEGRTAEALAHQREAFDIVHREGDTINEATVLNNLAQTEQNLGNFDFATQHQSQAAELYKYNDDKRAYANAMNNLAELYAEQGLFSQAEIHSRHGVELAQRGSMQFEEAFGRQVLGKVLAKQGKHTEAQTELMESLMLFERLGSPRAMLVRTALEHLSIVH</sequence>
<keyword evidence="4" id="KW-0731">Sigma factor</keyword>
<dbReference type="PROSITE" id="PS51755">
    <property type="entry name" value="OMPR_PHOB"/>
    <property type="match status" value="1"/>
</dbReference>
<evidence type="ECO:0000256" key="1">
    <source>
        <dbReference type="ARBA" id="ARBA00005820"/>
    </source>
</evidence>
<reference evidence="10" key="1">
    <citation type="submission" date="2022-08" db="EMBL/GenBank/DDBJ databases">
        <authorList>
            <person name="Tistechok S."/>
            <person name="Samborskyy M."/>
            <person name="Roman I."/>
        </authorList>
    </citation>
    <scope>NUCLEOTIDE SEQUENCE</scope>
    <source>
        <strain evidence="10">DSM 103496</strain>
    </source>
</reference>
<dbReference type="GO" id="GO:0016987">
    <property type="term" value="F:sigma factor activity"/>
    <property type="evidence" value="ECO:0007669"/>
    <property type="project" value="UniProtKB-KW"/>
</dbReference>
<keyword evidence="3" id="KW-0805">Transcription regulation</keyword>
<keyword evidence="11" id="KW-1185">Reference proteome</keyword>
<dbReference type="PANTHER" id="PTHR35807">
    <property type="entry name" value="TRANSCRIPTIONAL REGULATOR REDD-RELATED"/>
    <property type="match status" value="1"/>
</dbReference>
<dbReference type="EMBL" id="JANYMP010000013">
    <property type="protein sequence ID" value="MCS7480463.1"/>
    <property type="molecule type" value="Genomic_DNA"/>
</dbReference>
<dbReference type="SUPFAM" id="SSF48452">
    <property type="entry name" value="TPR-like"/>
    <property type="match status" value="2"/>
</dbReference>
<comment type="similarity">
    <text evidence="1">Belongs to the AfsR/DnrI/RedD regulatory family.</text>
</comment>
<dbReference type="Gene3D" id="1.25.40.10">
    <property type="entry name" value="Tetratricopeptide repeat domain"/>
    <property type="match status" value="2"/>
</dbReference>
<dbReference type="Pfam" id="PF13424">
    <property type="entry name" value="TPR_12"/>
    <property type="match status" value="1"/>
</dbReference>
<dbReference type="Gene3D" id="3.40.50.300">
    <property type="entry name" value="P-loop containing nucleotide triphosphate hydrolases"/>
    <property type="match status" value="1"/>
</dbReference>
<dbReference type="InterPro" id="IPR011990">
    <property type="entry name" value="TPR-like_helical_dom_sf"/>
</dbReference>
<comment type="caution">
    <text evidence="10">The sequence shown here is derived from an EMBL/GenBank/DDBJ whole genome shotgun (WGS) entry which is preliminary data.</text>
</comment>
<dbReference type="PANTHER" id="PTHR35807:SF1">
    <property type="entry name" value="TRANSCRIPTIONAL REGULATOR REDD"/>
    <property type="match status" value="1"/>
</dbReference>